<keyword evidence="2" id="KW-1185">Reference proteome</keyword>
<gene>
    <name evidence="1" type="ORF">HNP55_004291</name>
</gene>
<proteinExistence type="predicted"/>
<sequence>MHNSSLLPHALSIEFPELAERIKQLKQENAHFAKQLEAHDALDKQISQDELGIKAIEDHALHAMKQQRARLKDELYQLAKG</sequence>
<reference evidence="1 2" key="1">
    <citation type="submission" date="2020-08" db="EMBL/GenBank/DDBJ databases">
        <title>Functional genomics of gut bacteria from endangered species of beetles.</title>
        <authorList>
            <person name="Carlos-Shanley C."/>
        </authorList>
    </citation>
    <scope>NUCLEOTIDE SEQUENCE [LARGE SCALE GENOMIC DNA]</scope>
    <source>
        <strain evidence="1 2">S00239</strain>
    </source>
</reference>
<evidence type="ECO:0000313" key="2">
    <source>
        <dbReference type="Proteomes" id="UP000562027"/>
    </source>
</evidence>
<dbReference type="Pfam" id="PF04325">
    <property type="entry name" value="DUF465"/>
    <property type="match status" value="1"/>
</dbReference>
<dbReference type="Gene3D" id="6.10.280.50">
    <property type="match status" value="1"/>
</dbReference>
<dbReference type="InterPro" id="IPR038444">
    <property type="entry name" value="DUF465_sf"/>
</dbReference>
<name>A0A840LIC1_9BURK</name>
<dbReference type="EMBL" id="JACHLP010000011">
    <property type="protein sequence ID" value="MBB4845739.1"/>
    <property type="molecule type" value="Genomic_DNA"/>
</dbReference>
<comment type="caution">
    <text evidence="1">The sequence shown here is derived from an EMBL/GenBank/DDBJ whole genome shotgun (WGS) entry which is preliminary data.</text>
</comment>
<dbReference type="AlphaFoldDB" id="A0A840LIC1"/>
<dbReference type="RefSeq" id="WP_184303979.1">
    <property type="nucleotide sequence ID" value="NZ_JACHLP010000011.1"/>
</dbReference>
<organism evidence="1 2">
    <name type="scientific">Roseateles oligotrophus</name>
    <dbReference type="NCBI Taxonomy" id="1769250"/>
    <lineage>
        <taxon>Bacteria</taxon>
        <taxon>Pseudomonadati</taxon>
        <taxon>Pseudomonadota</taxon>
        <taxon>Betaproteobacteria</taxon>
        <taxon>Burkholderiales</taxon>
        <taxon>Sphaerotilaceae</taxon>
        <taxon>Roseateles</taxon>
    </lineage>
</organism>
<accession>A0A840LIC1</accession>
<dbReference type="Proteomes" id="UP000562027">
    <property type="component" value="Unassembled WGS sequence"/>
</dbReference>
<protein>
    <submittedName>
        <fullName evidence="1">Uncharacterized protein YdcH (DUF465 family)</fullName>
    </submittedName>
</protein>
<evidence type="ECO:0000313" key="1">
    <source>
        <dbReference type="EMBL" id="MBB4845739.1"/>
    </source>
</evidence>
<dbReference type="InterPro" id="IPR007420">
    <property type="entry name" value="DUF465"/>
</dbReference>